<keyword evidence="3" id="KW-1185">Reference proteome</keyword>
<proteinExistence type="predicted"/>
<accession>A0A2I0JZG0</accession>
<evidence type="ECO:0000256" key="1">
    <source>
        <dbReference type="SAM" id="MobiDB-lite"/>
    </source>
</evidence>
<dbReference type="Proteomes" id="UP000233551">
    <property type="component" value="Unassembled WGS sequence"/>
</dbReference>
<evidence type="ECO:0000313" key="3">
    <source>
        <dbReference type="Proteomes" id="UP000233551"/>
    </source>
</evidence>
<feature type="region of interest" description="Disordered" evidence="1">
    <location>
        <begin position="1"/>
        <end position="73"/>
    </location>
</feature>
<dbReference type="AlphaFoldDB" id="A0A2I0JZG0"/>
<comment type="caution">
    <text evidence="2">The sequence shown here is derived from an EMBL/GenBank/DDBJ whole genome shotgun (WGS) entry which is preliminary data.</text>
</comment>
<protein>
    <submittedName>
        <fullName evidence="2">Uncharacterized protein</fullName>
    </submittedName>
</protein>
<reference evidence="2 3" key="1">
    <citation type="submission" date="2017-11" db="EMBL/GenBank/DDBJ databases">
        <title>De-novo sequencing of pomegranate (Punica granatum L.) genome.</title>
        <authorList>
            <person name="Akparov Z."/>
            <person name="Amiraslanov A."/>
            <person name="Hajiyeva S."/>
            <person name="Abbasov M."/>
            <person name="Kaur K."/>
            <person name="Hamwieh A."/>
            <person name="Solovyev V."/>
            <person name="Salamov A."/>
            <person name="Braich B."/>
            <person name="Kosarev P."/>
            <person name="Mahmoud A."/>
            <person name="Hajiyev E."/>
            <person name="Babayeva S."/>
            <person name="Izzatullayeva V."/>
            <person name="Mammadov A."/>
            <person name="Mammadov A."/>
            <person name="Sharifova S."/>
            <person name="Ojaghi J."/>
            <person name="Eynullazada K."/>
            <person name="Bayramov B."/>
            <person name="Abdulazimova A."/>
            <person name="Shahmuradov I."/>
        </authorList>
    </citation>
    <scope>NUCLEOTIDE SEQUENCE [LARGE SCALE GENOMIC DNA]</scope>
    <source>
        <strain evidence="3">cv. AG2017</strain>
        <tissue evidence="2">Leaf</tissue>
    </source>
</reference>
<gene>
    <name evidence="2" type="ORF">CRG98_017954</name>
</gene>
<organism evidence="2 3">
    <name type="scientific">Punica granatum</name>
    <name type="common">Pomegranate</name>
    <dbReference type="NCBI Taxonomy" id="22663"/>
    <lineage>
        <taxon>Eukaryota</taxon>
        <taxon>Viridiplantae</taxon>
        <taxon>Streptophyta</taxon>
        <taxon>Embryophyta</taxon>
        <taxon>Tracheophyta</taxon>
        <taxon>Spermatophyta</taxon>
        <taxon>Magnoliopsida</taxon>
        <taxon>eudicotyledons</taxon>
        <taxon>Gunneridae</taxon>
        <taxon>Pentapetalae</taxon>
        <taxon>rosids</taxon>
        <taxon>malvids</taxon>
        <taxon>Myrtales</taxon>
        <taxon>Lythraceae</taxon>
        <taxon>Punica</taxon>
    </lineage>
</organism>
<feature type="compositionally biased region" description="Basic and acidic residues" evidence="1">
    <location>
        <begin position="1"/>
        <end position="13"/>
    </location>
</feature>
<sequence>MGLPHLIDREREGANPTVRAPPSTAALMGCFRRCQKPPTSHEKEWGADPAVRAPPSAATPPGEVAQGSRHLRRPLIRRGEAVTGRGASITKTAPSLSFFENYNRERGQSPADVAVDGGAPNQGCQT</sequence>
<evidence type="ECO:0000313" key="2">
    <source>
        <dbReference type="EMBL" id="PKI61642.1"/>
    </source>
</evidence>
<feature type="region of interest" description="Disordered" evidence="1">
    <location>
        <begin position="107"/>
        <end position="126"/>
    </location>
</feature>
<dbReference type="EMBL" id="PGOL01001021">
    <property type="protein sequence ID" value="PKI61642.1"/>
    <property type="molecule type" value="Genomic_DNA"/>
</dbReference>
<name>A0A2I0JZG0_PUNGR</name>